<keyword evidence="12" id="KW-0902">Two-component regulatory system</keyword>
<evidence type="ECO:0000256" key="14">
    <source>
        <dbReference type="PROSITE-ProRule" id="PRU00169"/>
    </source>
</evidence>
<dbReference type="InterPro" id="IPR013656">
    <property type="entry name" value="PAS_4"/>
</dbReference>
<evidence type="ECO:0000256" key="10">
    <source>
        <dbReference type="ARBA" id="ARBA00022840"/>
    </source>
</evidence>
<evidence type="ECO:0000256" key="7">
    <source>
        <dbReference type="ARBA" id="ARBA00022692"/>
    </source>
</evidence>
<keyword evidence="22" id="KW-1185">Reference proteome</keyword>
<dbReference type="PROSITE" id="PS50110">
    <property type="entry name" value="RESPONSE_REGULATORY"/>
    <property type="match status" value="1"/>
</dbReference>
<dbReference type="InterPro" id="IPR035965">
    <property type="entry name" value="PAS-like_dom_sf"/>
</dbReference>
<dbReference type="PRINTS" id="PR00344">
    <property type="entry name" value="BCTRLSENSOR"/>
</dbReference>
<dbReference type="SUPFAM" id="SSF52172">
    <property type="entry name" value="CheY-like"/>
    <property type="match status" value="1"/>
</dbReference>
<keyword evidence="7" id="KW-0812">Transmembrane</keyword>
<dbReference type="InterPro" id="IPR003660">
    <property type="entry name" value="HAMP_dom"/>
</dbReference>
<dbReference type="Gene3D" id="3.30.450.20">
    <property type="entry name" value="PAS domain"/>
    <property type="match status" value="2"/>
</dbReference>
<dbReference type="InterPro" id="IPR036890">
    <property type="entry name" value="HATPase_C_sf"/>
</dbReference>
<proteinExistence type="predicted"/>
<dbReference type="SUPFAM" id="SSF158472">
    <property type="entry name" value="HAMP domain-like"/>
    <property type="match status" value="1"/>
</dbReference>
<dbReference type="GO" id="GO:0005524">
    <property type="term" value="F:ATP binding"/>
    <property type="evidence" value="ECO:0007669"/>
    <property type="project" value="UniProtKB-KW"/>
</dbReference>
<keyword evidence="4" id="KW-1003">Cell membrane</keyword>
<feature type="domain" description="PAS" evidence="18">
    <location>
        <begin position="364"/>
        <end position="398"/>
    </location>
</feature>
<feature type="domain" description="HAMP" evidence="20">
    <location>
        <begin position="306"/>
        <end position="359"/>
    </location>
</feature>
<keyword evidence="5 14" id="KW-0597">Phosphoprotein</keyword>
<dbReference type="SMART" id="SM00387">
    <property type="entry name" value="HATPase_c"/>
    <property type="match status" value="1"/>
</dbReference>
<dbReference type="InterPro" id="IPR003661">
    <property type="entry name" value="HisK_dim/P_dom"/>
</dbReference>
<dbReference type="Gene3D" id="3.30.565.10">
    <property type="entry name" value="Histidine kinase-like ATPase, C-terminal domain"/>
    <property type="match status" value="1"/>
</dbReference>
<dbReference type="SMART" id="SM00304">
    <property type="entry name" value="HAMP"/>
    <property type="match status" value="1"/>
</dbReference>
<dbReference type="PROSITE" id="PS50109">
    <property type="entry name" value="HIS_KIN"/>
    <property type="match status" value="1"/>
</dbReference>
<dbReference type="PANTHER" id="PTHR43065:SF49">
    <property type="entry name" value="HISTIDINE KINASE"/>
    <property type="match status" value="1"/>
</dbReference>
<dbReference type="SUPFAM" id="SSF55785">
    <property type="entry name" value="PYP-like sensor domain (PAS domain)"/>
    <property type="match status" value="1"/>
</dbReference>
<keyword evidence="6" id="KW-0808">Transferase</keyword>
<feature type="domain" description="Histidine kinase" evidence="16">
    <location>
        <begin position="508"/>
        <end position="730"/>
    </location>
</feature>
<dbReference type="Pfam" id="PF02518">
    <property type="entry name" value="HATPase_c"/>
    <property type="match status" value="1"/>
</dbReference>
<keyword evidence="15" id="KW-0175">Coiled coil</keyword>
<evidence type="ECO:0000259" key="17">
    <source>
        <dbReference type="PROSITE" id="PS50110"/>
    </source>
</evidence>
<dbReference type="InterPro" id="IPR000700">
    <property type="entry name" value="PAS-assoc_C"/>
</dbReference>
<dbReference type="Proteomes" id="UP001271769">
    <property type="component" value="Unassembled WGS sequence"/>
</dbReference>
<keyword evidence="8" id="KW-0547">Nucleotide-binding</keyword>
<evidence type="ECO:0000259" key="18">
    <source>
        <dbReference type="PROSITE" id="PS50112"/>
    </source>
</evidence>
<dbReference type="InterPro" id="IPR036097">
    <property type="entry name" value="HisK_dim/P_sf"/>
</dbReference>
<comment type="subcellular location">
    <subcellularLocation>
        <location evidence="2">Cell membrane</location>
        <topology evidence="2">Multi-pass membrane protein</topology>
    </subcellularLocation>
</comment>
<dbReference type="RefSeq" id="WP_320499644.1">
    <property type="nucleotide sequence ID" value="NZ_JAXCLX010000001.1"/>
</dbReference>
<dbReference type="Pfam" id="PF02743">
    <property type="entry name" value="dCache_1"/>
    <property type="match status" value="1"/>
</dbReference>
<dbReference type="SUPFAM" id="SSF55874">
    <property type="entry name" value="ATPase domain of HSP90 chaperone/DNA topoisomerase II/histidine kinase"/>
    <property type="match status" value="1"/>
</dbReference>
<evidence type="ECO:0000313" key="21">
    <source>
        <dbReference type="EMBL" id="MDY0871251.1"/>
    </source>
</evidence>
<feature type="domain" description="PAC" evidence="19">
    <location>
        <begin position="442"/>
        <end position="495"/>
    </location>
</feature>
<evidence type="ECO:0000256" key="8">
    <source>
        <dbReference type="ARBA" id="ARBA00022741"/>
    </source>
</evidence>
<dbReference type="Pfam" id="PF00672">
    <property type="entry name" value="HAMP"/>
    <property type="match status" value="1"/>
</dbReference>
<dbReference type="InterPro" id="IPR004358">
    <property type="entry name" value="Sig_transdc_His_kin-like_C"/>
</dbReference>
<sequence length="870" mass="93298">MSWVSQLRHRLLILILLVLLPAAIIIAFDVIEVRTRQVKAAELQGRQLAQSITGTLDRAISHVEGTLDLLAQLPEVRNLSTAACSTLLTQVAQAQPRYANIIATNPQGDAVCASNPKAVGVSAADRPWFQQVLATRSFTIGDYAIGRVSHRPILGFGAPLYNAGNEFTGVVYASLDLGWFGAHDIAEGLPANATFTLIDQNGVVMVRYPDDGNWASKSIADTSLFAALKATANTTDIAVADLDGSSTFFHLVKSQRSPGAAPIYLAVGLDLGPELASINHNIAIKVALLLAAAAAITAFSFLTSTRMISRPVQTLVDLSSRIAGGDFSVRSGLAHDSSEFGHLAKSLDSMAGELERHQAELEEQQDYMRAVLDNMSEMVFCFDTDGRVVFMNGAARALGLPEDALTYRELISATDALLDRNLVPLPFEQIPIVRVMNGETVVNAEINVRINKDGSILTHLLNGQKIVDEHGRRVGAVLAVRDITTLRATEATLRQSQKLEAIGQLTGGIAHDFNNLLGVIIGSIDTLMPHLSKPDDIDLANEALNGALRGAALTRQMLAFARRQALNPGILNLGEHLPQIATMMRRTLGENIVVTTHYSPDLWACLVDAGQLDNVLLNFAINARDAMPEGGHLTIEVGNAVLDAHYADSNAEVASGEYVRIAVTDDGIGIPPELLGRIMEPFFTTKEPGKGTGLGLSMAFGFAKQSGGHLKVYSEPGHGTTVNLYLPRAMSPGRAATIDSIERPAPKGAERVLLVDDNEAVRKTAARLLTDLGYQVTEAASGPEALQILARESGIDVLFSDVVMPGGISGFDLASQAEQLYPRLKVLLVTGFAEAAVRTSVAKARNVALMSKPYRRHELAERLRALLDNS</sequence>
<dbReference type="EC" id="2.7.13.3" evidence="3"/>
<dbReference type="CDD" id="cd12915">
    <property type="entry name" value="PDC2_DGC_like"/>
    <property type="match status" value="1"/>
</dbReference>
<comment type="caution">
    <text evidence="21">The sequence shown here is derived from an EMBL/GenBank/DDBJ whole genome shotgun (WGS) entry which is preliminary data.</text>
</comment>
<dbReference type="EMBL" id="JAXCLX010000001">
    <property type="protein sequence ID" value="MDY0871251.1"/>
    <property type="molecule type" value="Genomic_DNA"/>
</dbReference>
<comment type="catalytic activity">
    <reaction evidence="1">
        <text>ATP + protein L-histidine = ADP + protein N-phospho-L-histidine.</text>
        <dbReference type="EC" id="2.7.13.3"/>
    </reaction>
</comment>
<dbReference type="InterPro" id="IPR033479">
    <property type="entry name" value="dCache_1"/>
</dbReference>
<feature type="domain" description="Response regulatory" evidence="17">
    <location>
        <begin position="751"/>
        <end position="867"/>
    </location>
</feature>
<dbReference type="SUPFAM" id="SSF47384">
    <property type="entry name" value="Homodimeric domain of signal transducing histidine kinase"/>
    <property type="match status" value="1"/>
</dbReference>
<dbReference type="Pfam" id="PF08448">
    <property type="entry name" value="PAS_4"/>
    <property type="match status" value="1"/>
</dbReference>
<dbReference type="PROSITE" id="PS50112">
    <property type="entry name" value="PAS"/>
    <property type="match status" value="1"/>
</dbReference>
<keyword evidence="10 21" id="KW-0067">ATP-binding</keyword>
<dbReference type="Gene3D" id="1.10.287.130">
    <property type="match status" value="1"/>
</dbReference>
<evidence type="ECO:0000256" key="9">
    <source>
        <dbReference type="ARBA" id="ARBA00022777"/>
    </source>
</evidence>
<dbReference type="InterPro" id="IPR000014">
    <property type="entry name" value="PAS"/>
</dbReference>
<keyword evidence="13" id="KW-0472">Membrane</keyword>
<evidence type="ECO:0000256" key="5">
    <source>
        <dbReference type="ARBA" id="ARBA00022553"/>
    </source>
</evidence>
<evidence type="ECO:0000259" key="16">
    <source>
        <dbReference type="PROSITE" id="PS50109"/>
    </source>
</evidence>
<dbReference type="Gene3D" id="6.10.340.10">
    <property type="match status" value="1"/>
</dbReference>
<dbReference type="InterPro" id="IPR003594">
    <property type="entry name" value="HATPase_dom"/>
</dbReference>
<dbReference type="PROSITE" id="PS50885">
    <property type="entry name" value="HAMP"/>
    <property type="match status" value="1"/>
</dbReference>
<evidence type="ECO:0000256" key="3">
    <source>
        <dbReference type="ARBA" id="ARBA00012438"/>
    </source>
</evidence>
<dbReference type="InterPro" id="IPR029151">
    <property type="entry name" value="Sensor-like_sf"/>
</dbReference>
<reference evidence="21 22" key="1">
    <citation type="journal article" date="2013" name="Antonie Van Leeuwenhoek">
        <title>Dongia rigui sp. nov., isolated from freshwater of a large wetland in Korea.</title>
        <authorList>
            <person name="Baik K.S."/>
            <person name="Hwang Y.M."/>
            <person name="Choi J.S."/>
            <person name="Kwon J."/>
            <person name="Seong C.N."/>
        </authorList>
    </citation>
    <scope>NUCLEOTIDE SEQUENCE [LARGE SCALE GENOMIC DNA]</scope>
    <source>
        <strain evidence="21 22">04SU4-P</strain>
    </source>
</reference>
<dbReference type="PANTHER" id="PTHR43065">
    <property type="entry name" value="SENSOR HISTIDINE KINASE"/>
    <property type="match status" value="1"/>
</dbReference>
<evidence type="ECO:0000256" key="1">
    <source>
        <dbReference type="ARBA" id="ARBA00000085"/>
    </source>
</evidence>
<gene>
    <name evidence="21" type="ORF">SMD31_04940</name>
</gene>
<dbReference type="InterPro" id="IPR001789">
    <property type="entry name" value="Sig_transdc_resp-reg_receiver"/>
</dbReference>
<dbReference type="CDD" id="cd00130">
    <property type="entry name" value="PAS"/>
    <property type="match status" value="1"/>
</dbReference>
<dbReference type="CDD" id="cd12914">
    <property type="entry name" value="PDC1_DGC_like"/>
    <property type="match status" value="1"/>
</dbReference>
<dbReference type="CDD" id="cd06225">
    <property type="entry name" value="HAMP"/>
    <property type="match status" value="1"/>
</dbReference>
<evidence type="ECO:0000256" key="4">
    <source>
        <dbReference type="ARBA" id="ARBA00022475"/>
    </source>
</evidence>
<evidence type="ECO:0000256" key="11">
    <source>
        <dbReference type="ARBA" id="ARBA00022989"/>
    </source>
</evidence>
<dbReference type="Gene3D" id="3.40.50.2300">
    <property type="match status" value="1"/>
</dbReference>
<evidence type="ECO:0000313" key="22">
    <source>
        <dbReference type="Proteomes" id="UP001271769"/>
    </source>
</evidence>
<evidence type="ECO:0000259" key="19">
    <source>
        <dbReference type="PROSITE" id="PS50113"/>
    </source>
</evidence>
<evidence type="ECO:0000256" key="13">
    <source>
        <dbReference type="ARBA" id="ARBA00023136"/>
    </source>
</evidence>
<evidence type="ECO:0000259" key="20">
    <source>
        <dbReference type="PROSITE" id="PS50885"/>
    </source>
</evidence>
<dbReference type="Pfam" id="PF00072">
    <property type="entry name" value="Response_reg"/>
    <property type="match status" value="1"/>
</dbReference>
<name>A0ABU5DVC0_9PROT</name>
<dbReference type="SMART" id="SM00388">
    <property type="entry name" value="HisKA"/>
    <property type="match status" value="1"/>
</dbReference>
<accession>A0ABU5DVC0</accession>
<dbReference type="InterPro" id="IPR011006">
    <property type="entry name" value="CheY-like_superfamily"/>
</dbReference>
<dbReference type="SUPFAM" id="SSF103190">
    <property type="entry name" value="Sensory domain-like"/>
    <property type="match status" value="1"/>
</dbReference>
<evidence type="ECO:0000256" key="2">
    <source>
        <dbReference type="ARBA" id="ARBA00004651"/>
    </source>
</evidence>
<evidence type="ECO:0000256" key="6">
    <source>
        <dbReference type="ARBA" id="ARBA00022679"/>
    </source>
</evidence>
<feature type="modified residue" description="4-aspartylphosphate" evidence="14">
    <location>
        <position position="801"/>
    </location>
</feature>
<evidence type="ECO:0000256" key="15">
    <source>
        <dbReference type="SAM" id="Coils"/>
    </source>
</evidence>
<keyword evidence="11" id="KW-1133">Transmembrane helix</keyword>
<dbReference type="InterPro" id="IPR005467">
    <property type="entry name" value="His_kinase_dom"/>
</dbReference>
<organism evidence="21 22">
    <name type="scientific">Dongia rigui</name>
    <dbReference type="NCBI Taxonomy" id="940149"/>
    <lineage>
        <taxon>Bacteria</taxon>
        <taxon>Pseudomonadati</taxon>
        <taxon>Pseudomonadota</taxon>
        <taxon>Alphaproteobacteria</taxon>
        <taxon>Rhodospirillales</taxon>
        <taxon>Dongiaceae</taxon>
        <taxon>Dongia</taxon>
    </lineage>
</organism>
<dbReference type="CDD" id="cd00082">
    <property type="entry name" value="HisKA"/>
    <property type="match status" value="1"/>
</dbReference>
<dbReference type="SMART" id="SM00448">
    <property type="entry name" value="REC"/>
    <property type="match status" value="1"/>
</dbReference>
<evidence type="ECO:0000256" key="12">
    <source>
        <dbReference type="ARBA" id="ARBA00023012"/>
    </source>
</evidence>
<keyword evidence="9" id="KW-0418">Kinase</keyword>
<feature type="coiled-coil region" evidence="15">
    <location>
        <begin position="344"/>
        <end position="374"/>
    </location>
</feature>
<dbReference type="NCBIfam" id="TIGR00229">
    <property type="entry name" value="sensory_box"/>
    <property type="match status" value="1"/>
</dbReference>
<dbReference type="PROSITE" id="PS50113">
    <property type="entry name" value="PAC"/>
    <property type="match status" value="1"/>
</dbReference>
<protein>
    <recommendedName>
        <fullName evidence="3">histidine kinase</fullName>
        <ecNumber evidence="3">2.7.13.3</ecNumber>
    </recommendedName>
</protein>